<feature type="region of interest" description="Disordered" evidence="1">
    <location>
        <begin position="130"/>
        <end position="177"/>
    </location>
</feature>
<evidence type="ECO:0000256" key="1">
    <source>
        <dbReference type="SAM" id="MobiDB-lite"/>
    </source>
</evidence>
<comment type="caution">
    <text evidence="3">The sequence shown here is derived from an EMBL/GenBank/DDBJ whole genome shotgun (WGS) entry which is preliminary data.</text>
</comment>
<dbReference type="EMBL" id="WIGO01000238">
    <property type="protein sequence ID" value="KAF6822376.1"/>
    <property type="molecule type" value="Genomic_DNA"/>
</dbReference>
<keyword evidence="2" id="KW-0812">Transmembrane</keyword>
<gene>
    <name evidence="3" type="ORF">CPLU01_12058</name>
</gene>
<feature type="transmembrane region" description="Helical" evidence="2">
    <location>
        <begin position="53"/>
        <end position="73"/>
    </location>
</feature>
<keyword evidence="4" id="KW-1185">Reference proteome</keyword>
<sequence length="177" mass="18932">MQLSLLVAGARSVLNPPGLIDSIIKAHRAAGGLKASRRADIMGSTPSVSRARHSGVCTLLIFVVACVVALSFLKGSSLHNTGGSHERLNSRLAVQSREKDNEPAKLPPVKYLTEPKDSFYASDLLSNLEEQKHNAHAGSRPQDNKMSGQGAGDPTETDFYASDALSRAEKKAKQRGQ</sequence>
<accession>A0A8H6N7L3</accession>
<name>A0A8H6N7L3_9PEZI</name>
<keyword evidence="2" id="KW-1133">Transmembrane helix</keyword>
<evidence type="ECO:0000256" key="2">
    <source>
        <dbReference type="SAM" id="Phobius"/>
    </source>
</evidence>
<dbReference type="AlphaFoldDB" id="A0A8H6N7L3"/>
<protein>
    <submittedName>
        <fullName evidence="3">Uncharacterized protein</fullName>
    </submittedName>
</protein>
<keyword evidence="2" id="KW-0472">Membrane</keyword>
<reference evidence="3" key="1">
    <citation type="journal article" date="2020" name="Phytopathology">
        <title>Genome Sequence Resources of Colletotrichum truncatum, C. plurivorum, C. musicola, and C. sojae: Four Species Pathogenic to Soybean (Glycine max).</title>
        <authorList>
            <person name="Rogerio F."/>
            <person name="Boufleur T.R."/>
            <person name="Ciampi-Guillardi M."/>
            <person name="Sukno S.A."/>
            <person name="Thon M.R."/>
            <person name="Massola Junior N.S."/>
            <person name="Baroncelli R."/>
        </authorList>
    </citation>
    <scope>NUCLEOTIDE SEQUENCE</scope>
    <source>
        <strain evidence="3">LFN00145</strain>
    </source>
</reference>
<proteinExistence type="predicted"/>
<organism evidence="3 4">
    <name type="scientific">Colletotrichum plurivorum</name>
    <dbReference type="NCBI Taxonomy" id="2175906"/>
    <lineage>
        <taxon>Eukaryota</taxon>
        <taxon>Fungi</taxon>
        <taxon>Dikarya</taxon>
        <taxon>Ascomycota</taxon>
        <taxon>Pezizomycotina</taxon>
        <taxon>Sordariomycetes</taxon>
        <taxon>Hypocreomycetidae</taxon>
        <taxon>Glomerellales</taxon>
        <taxon>Glomerellaceae</taxon>
        <taxon>Colletotrichum</taxon>
        <taxon>Colletotrichum orchidearum species complex</taxon>
    </lineage>
</organism>
<dbReference type="Proteomes" id="UP000654918">
    <property type="component" value="Unassembled WGS sequence"/>
</dbReference>
<evidence type="ECO:0000313" key="3">
    <source>
        <dbReference type="EMBL" id="KAF6822376.1"/>
    </source>
</evidence>
<evidence type="ECO:0000313" key="4">
    <source>
        <dbReference type="Proteomes" id="UP000654918"/>
    </source>
</evidence>